<proteinExistence type="predicted"/>
<comment type="caution">
    <text evidence="2">The sequence shown here is derived from an EMBL/GenBank/DDBJ whole genome shotgun (WGS) entry which is preliminary data.</text>
</comment>
<sequence length="230" mass="27228">MRLKVIVKTSSVILFFFILFIFSEVIYTLNNPERIQYCQYFLIKYHISRTIRYAEKGHVEKSINNLFQAAKIAIKLSESQQSENFYPTYNKPKMGIPNVNNLHKDLADYLSGIEKPKLEKPYPFVYMAKIFYYLALIAYKNQEYALVERFLQTSVLLASNYATSHVELANFYQRMGEIDKSKSAYEFCFEFEYPKDYCKYYFNLNFETNTTPEVGFLENDVAIHYIQAEN</sequence>
<accession>A0A1F7X348</accession>
<keyword evidence="1" id="KW-0472">Membrane</keyword>
<gene>
    <name evidence="2" type="ORF">A2159_02400</name>
</gene>
<evidence type="ECO:0000313" key="2">
    <source>
        <dbReference type="EMBL" id="OGM09512.1"/>
    </source>
</evidence>
<dbReference type="AlphaFoldDB" id="A0A1F7X348"/>
<keyword evidence="1" id="KW-1133">Transmembrane helix</keyword>
<evidence type="ECO:0000313" key="3">
    <source>
        <dbReference type="Proteomes" id="UP000179219"/>
    </source>
</evidence>
<dbReference type="InterPro" id="IPR011990">
    <property type="entry name" value="TPR-like_helical_dom_sf"/>
</dbReference>
<name>A0A1F7X348_9BACT</name>
<evidence type="ECO:0000256" key="1">
    <source>
        <dbReference type="SAM" id="Phobius"/>
    </source>
</evidence>
<protein>
    <submittedName>
        <fullName evidence="2">Uncharacterized protein</fullName>
    </submittedName>
</protein>
<dbReference type="SUPFAM" id="SSF48452">
    <property type="entry name" value="TPR-like"/>
    <property type="match status" value="1"/>
</dbReference>
<organism evidence="2 3">
    <name type="scientific">Candidatus Woesebacteria bacterium RBG_13_34_9</name>
    <dbReference type="NCBI Taxonomy" id="1802477"/>
    <lineage>
        <taxon>Bacteria</taxon>
        <taxon>Candidatus Woeseibacteriota</taxon>
    </lineage>
</organism>
<dbReference type="Proteomes" id="UP000179219">
    <property type="component" value="Unassembled WGS sequence"/>
</dbReference>
<dbReference type="Gene3D" id="1.25.40.10">
    <property type="entry name" value="Tetratricopeptide repeat domain"/>
    <property type="match status" value="1"/>
</dbReference>
<dbReference type="EMBL" id="MGFP01000022">
    <property type="protein sequence ID" value="OGM09512.1"/>
    <property type="molecule type" value="Genomic_DNA"/>
</dbReference>
<feature type="transmembrane region" description="Helical" evidence="1">
    <location>
        <begin position="12"/>
        <end position="29"/>
    </location>
</feature>
<keyword evidence="1" id="KW-0812">Transmembrane</keyword>
<reference evidence="2 3" key="1">
    <citation type="journal article" date="2016" name="Nat. Commun.">
        <title>Thousands of microbial genomes shed light on interconnected biogeochemical processes in an aquifer system.</title>
        <authorList>
            <person name="Anantharaman K."/>
            <person name="Brown C.T."/>
            <person name="Hug L.A."/>
            <person name="Sharon I."/>
            <person name="Castelle C.J."/>
            <person name="Probst A.J."/>
            <person name="Thomas B.C."/>
            <person name="Singh A."/>
            <person name="Wilkins M.J."/>
            <person name="Karaoz U."/>
            <person name="Brodie E.L."/>
            <person name="Williams K.H."/>
            <person name="Hubbard S.S."/>
            <person name="Banfield J.F."/>
        </authorList>
    </citation>
    <scope>NUCLEOTIDE SEQUENCE [LARGE SCALE GENOMIC DNA]</scope>
</reference>